<accession>A0A0B1TLB7</accession>
<dbReference type="PROSITE" id="PS50290">
    <property type="entry name" value="PI3_4_KINASE_3"/>
    <property type="match status" value="1"/>
</dbReference>
<evidence type="ECO:0000259" key="1">
    <source>
        <dbReference type="PROSITE" id="PS50290"/>
    </source>
</evidence>
<feature type="domain" description="PI3K/PI4K catalytic" evidence="1">
    <location>
        <begin position="1"/>
        <end position="241"/>
    </location>
</feature>
<dbReference type="InterPro" id="IPR000403">
    <property type="entry name" value="PI3/4_kinase_cat_dom"/>
</dbReference>
<gene>
    <name evidence="2" type="ORF">OESDEN_01658</name>
</gene>
<dbReference type="SUPFAM" id="SSF56112">
    <property type="entry name" value="Protein kinase-like (PK-like)"/>
    <property type="match status" value="1"/>
</dbReference>
<evidence type="ECO:0000313" key="2">
    <source>
        <dbReference type="EMBL" id="KHJ98358.1"/>
    </source>
</evidence>
<dbReference type="OrthoDB" id="5836404at2759"/>
<keyword evidence="3" id="KW-1185">Reference proteome</keyword>
<dbReference type="AlphaFoldDB" id="A0A0B1TLB7"/>
<sequence>MKKLQIMAVNGKTSVYYLQNSVFEERTNRCQQYLQLVRTLLVKERETARRHLFVFTPNQLVVSPYAVLMDCGGAYPMSFVAKKPHIFDTIRPLDVFAHYGMTFGMRPDDAVTMFYDRVASSDGNINTVMLDTYRGFIVENFIGPSIFQNYVVERFTDPTYYYLFRKRIAQQLAVLSILEMLVRLSPLYLDDVYIRTSTGQLAAPRYTFTFDTDVERKVPFRLTPNLQRFLGFTLEGKTLFI</sequence>
<evidence type="ECO:0000313" key="3">
    <source>
        <dbReference type="Proteomes" id="UP000053660"/>
    </source>
</evidence>
<protein>
    <recommendedName>
        <fullName evidence="1">PI3K/PI4K catalytic domain-containing protein</fullName>
    </recommendedName>
</protein>
<reference evidence="2 3" key="1">
    <citation type="submission" date="2014-03" db="EMBL/GenBank/DDBJ databases">
        <title>Draft genome of the hookworm Oesophagostomum dentatum.</title>
        <authorList>
            <person name="Mitreva M."/>
        </authorList>
    </citation>
    <scope>NUCLEOTIDE SEQUENCE [LARGE SCALE GENOMIC DNA]</scope>
    <source>
        <strain evidence="2 3">OD-Hann</strain>
    </source>
</reference>
<dbReference type="InterPro" id="IPR011009">
    <property type="entry name" value="Kinase-like_dom_sf"/>
</dbReference>
<proteinExistence type="predicted"/>
<name>A0A0B1TLB7_OESDE</name>
<organism evidence="2 3">
    <name type="scientific">Oesophagostomum dentatum</name>
    <name type="common">Nodular worm</name>
    <dbReference type="NCBI Taxonomy" id="61180"/>
    <lineage>
        <taxon>Eukaryota</taxon>
        <taxon>Metazoa</taxon>
        <taxon>Ecdysozoa</taxon>
        <taxon>Nematoda</taxon>
        <taxon>Chromadorea</taxon>
        <taxon>Rhabditida</taxon>
        <taxon>Rhabditina</taxon>
        <taxon>Rhabditomorpha</taxon>
        <taxon>Strongyloidea</taxon>
        <taxon>Strongylidae</taxon>
        <taxon>Oesophagostomum</taxon>
    </lineage>
</organism>
<dbReference type="EMBL" id="KN549322">
    <property type="protein sequence ID" value="KHJ98358.1"/>
    <property type="molecule type" value="Genomic_DNA"/>
</dbReference>
<dbReference type="Proteomes" id="UP000053660">
    <property type="component" value="Unassembled WGS sequence"/>
</dbReference>